<feature type="transmembrane region" description="Helical" evidence="1">
    <location>
        <begin position="15"/>
        <end position="34"/>
    </location>
</feature>
<keyword evidence="1" id="KW-1133">Transmembrane helix</keyword>
<keyword evidence="1" id="KW-0812">Transmembrane</keyword>
<reference evidence="3 4" key="1">
    <citation type="submission" date="2018-10" db="EMBL/GenBank/DDBJ databases">
        <title>Phylogenomics of Brevibacillus.</title>
        <authorList>
            <person name="Dunlap C."/>
        </authorList>
    </citation>
    <scope>NUCLEOTIDE SEQUENCE [LARGE SCALE GENOMIC DNA]</scope>
    <source>
        <strain evidence="3 4">JCM 15085</strain>
    </source>
</reference>
<dbReference type="PROSITE" id="PS51318">
    <property type="entry name" value="TAT"/>
    <property type="match status" value="1"/>
</dbReference>
<organism evidence="3 4">
    <name type="scientific">Brevibacillus panacihumi</name>
    <dbReference type="NCBI Taxonomy" id="497735"/>
    <lineage>
        <taxon>Bacteria</taxon>
        <taxon>Bacillati</taxon>
        <taxon>Bacillota</taxon>
        <taxon>Bacilli</taxon>
        <taxon>Bacillales</taxon>
        <taxon>Paenibacillaceae</taxon>
        <taxon>Brevibacillus</taxon>
    </lineage>
</organism>
<proteinExistence type="predicted"/>
<protein>
    <recommendedName>
        <fullName evidence="2">N,N-dimethylformamidase beta subunit-like C-terminal domain-containing protein</fullName>
    </recommendedName>
</protein>
<dbReference type="EMBL" id="RHHT01000035">
    <property type="protein sequence ID" value="RNB76723.1"/>
    <property type="molecule type" value="Genomic_DNA"/>
</dbReference>
<evidence type="ECO:0000256" key="1">
    <source>
        <dbReference type="SAM" id="Phobius"/>
    </source>
</evidence>
<dbReference type="InterPro" id="IPR006311">
    <property type="entry name" value="TAT_signal"/>
</dbReference>
<dbReference type="Pfam" id="PF20254">
    <property type="entry name" value="DMFA2_C"/>
    <property type="match status" value="1"/>
</dbReference>
<feature type="domain" description="N,N-dimethylformamidase beta subunit-like C-terminal" evidence="2">
    <location>
        <begin position="113"/>
        <end position="504"/>
    </location>
</feature>
<accession>A0A3M8CM73</accession>
<sequence length="533" mass="61112">MNEEKKRIRISRRHFLKVAMLSTVMATIGGIPFIHRNWKLAAAAPALAMPAPKKFPRKPMIAAENEKPGTANWRVTKPAAGQIQGYASATSVTGGDTLQLHISTRTQGQRYDLEVYRLGYYQGKGARQVFSKKGLTGQAQGWWSQQEGRHGLPEPDPDTKLLDLGWRPSFDLRIGEDWVTGLYVVRLTEADGFQSYIPFLVRDEQYEHDLMVQSSVTTWHAYSAWGGYGYYGHYDEETGKYLEYDDDPKNVAVKISYNRPYEQYSGSGDLYLEYPTVYWLESKGYDIGYVTNIDTHLGRVPWTPKGFVSLGHDEYYSRQMRTYVERLRDQGVHLAFFGANDVYWQIRFEDDPARTDGSERREPRLQVCYKYRAIAEDPVEQRKLLTTEWRNINEPENQLLGQMYEGLVSQGYDWVVSNPNHWLYEGLQVRKGEAVRGLVGWEYDTVTNDIFTPANLDIIAASPLVNTKGKKAEAHTTIYRYWTNALVFDAGTIYWCFGLANPWEDARGNVSEIIQGVTANLLNRFVDVQQKES</sequence>
<gene>
    <name evidence="3" type="ORF">EDM58_16970</name>
</gene>
<dbReference type="InterPro" id="IPR046540">
    <property type="entry name" value="DMFA2_C"/>
</dbReference>
<dbReference type="RefSeq" id="WP_122914372.1">
    <property type="nucleotide sequence ID" value="NZ_RHHT01000035.1"/>
</dbReference>
<comment type="caution">
    <text evidence="3">The sequence shown here is derived from an EMBL/GenBank/DDBJ whole genome shotgun (WGS) entry which is preliminary data.</text>
</comment>
<dbReference type="AlphaFoldDB" id="A0A3M8CM73"/>
<evidence type="ECO:0000313" key="4">
    <source>
        <dbReference type="Proteomes" id="UP000281915"/>
    </source>
</evidence>
<name>A0A3M8CM73_9BACL</name>
<keyword evidence="1" id="KW-0472">Membrane</keyword>
<evidence type="ECO:0000313" key="3">
    <source>
        <dbReference type="EMBL" id="RNB76723.1"/>
    </source>
</evidence>
<evidence type="ECO:0000259" key="2">
    <source>
        <dbReference type="Pfam" id="PF20254"/>
    </source>
</evidence>
<dbReference type="Proteomes" id="UP000281915">
    <property type="component" value="Unassembled WGS sequence"/>
</dbReference>